<name>A0A0A1Z4X3_PSEFL</name>
<dbReference type="InterPro" id="IPR019953">
    <property type="entry name" value="OHR"/>
</dbReference>
<dbReference type="InterPro" id="IPR003718">
    <property type="entry name" value="OsmC/Ohr_fam"/>
</dbReference>
<dbReference type="Gene3D" id="3.30.300.20">
    <property type="match status" value="1"/>
</dbReference>
<dbReference type="GO" id="GO:0006979">
    <property type="term" value="P:response to oxidative stress"/>
    <property type="evidence" value="ECO:0007669"/>
    <property type="project" value="InterPro"/>
</dbReference>
<evidence type="ECO:0000256" key="2">
    <source>
        <dbReference type="SAM" id="MobiDB-lite"/>
    </source>
</evidence>
<sequence>MLSIEKILYSGHTSTTGGREGAGRSEDDRLDIKLSPPGAPGSGTNPEQLFAVCWSASFLAALRHACNARKILFPATAAIEAQVDLLHGAQGFFLQAHLSVSLPEIEPEVARQLIEAAHQNCPYSKATRRNIDVNFTLN</sequence>
<dbReference type="PANTHER" id="PTHR33797">
    <property type="entry name" value="ORGANIC HYDROPEROXIDE RESISTANCE PROTEIN-LIKE"/>
    <property type="match status" value="1"/>
</dbReference>
<dbReference type="Proteomes" id="UP000030060">
    <property type="component" value="Unassembled WGS sequence"/>
</dbReference>
<evidence type="ECO:0000256" key="1">
    <source>
        <dbReference type="ARBA" id="ARBA00007378"/>
    </source>
</evidence>
<dbReference type="InterPro" id="IPR015946">
    <property type="entry name" value="KH_dom-like_a/b"/>
</dbReference>
<protein>
    <submittedName>
        <fullName evidence="3">Peroxiredoxin</fullName>
    </submittedName>
</protein>
<dbReference type="InterPro" id="IPR036102">
    <property type="entry name" value="OsmC/Ohrsf"/>
</dbReference>
<dbReference type="Pfam" id="PF02566">
    <property type="entry name" value="OsmC"/>
    <property type="match status" value="1"/>
</dbReference>
<feature type="region of interest" description="Disordered" evidence="2">
    <location>
        <begin position="10"/>
        <end position="44"/>
    </location>
</feature>
<comment type="similarity">
    <text evidence="1">Belongs to the OsmC/Ohr family.</text>
</comment>
<evidence type="ECO:0000313" key="4">
    <source>
        <dbReference type="Proteomes" id="UP000030060"/>
    </source>
</evidence>
<dbReference type="AlphaFoldDB" id="A0A0A1Z4X3"/>
<organism evidence="3 4">
    <name type="scientific">Pseudomonas fluorescens LMG 5329</name>
    <dbReference type="NCBI Taxonomy" id="1324332"/>
    <lineage>
        <taxon>Bacteria</taxon>
        <taxon>Pseudomonadati</taxon>
        <taxon>Pseudomonadota</taxon>
        <taxon>Gammaproteobacteria</taxon>
        <taxon>Pseudomonadales</taxon>
        <taxon>Pseudomonadaceae</taxon>
        <taxon>Pseudomonas</taxon>
    </lineage>
</organism>
<dbReference type="EMBL" id="ASGY01000073">
    <property type="protein sequence ID" value="KGE68111.1"/>
    <property type="molecule type" value="Genomic_DNA"/>
</dbReference>
<dbReference type="Gene3D" id="2.20.25.10">
    <property type="match status" value="1"/>
</dbReference>
<feature type="compositionally biased region" description="Basic and acidic residues" evidence="2">
    <location>
        <begin position="21"/>
        <end position="32"/>
    </location>
</feature>
<dbReference type="NCBIfam" id="TIGR03561">
    <property type="entry name" value="organ_hyd_perox"/>
    <property type="match status" value="1"/>
</dbReference>
<comment type="caution">
    <text evidence="3">The sequence shown here is derived from an EMBL/GenBank/DDBJ whole genome shotgun (WGS) entry which is preliminary data.</text>
</comment>
<reference evidence="3 4" key="1">
    <citation type="journal article" date="2013" name="Genome Announc.">
        <title>Draft Genome Sequence of Pseudomonas fluorescens LMG 5329, a White Line-Inducing Principle-Producing Bioindicator for the Mushroom Pathogen Pseudomonas tolaasii.</title>
        <authorList>
            <person name="Ghequire M.G."/>
            <person name="Rokni-Zadeh H."/>
            <person name="Zarrineh P."/>
            <person name="De Mot R."/>
        </authorList>
    </citation>
    <scope>NUCLEOTIDE SEQUENCE [LARGE SCALE GENOMIC DNA]</scope>
    <source>
        <strain evidence="3 4">LMG 5329</strain>
    </source>
</reference>
<evidence type="ECO:0000313" key="3">
    <source>
        <dbReference type="EMBL" id="KGE68111.1"/>
    </source>
</evidence>
<dbReference type="SUPFAM" id="SSF82784">
    <property type="entry name" value="OsmC-like"/>
    <property type="match status" value="1"/>
</dbReference>
<gene>
    <name evidence="3" type="ORF">K814_0109835</name>
</gene>
<proteinExistence type="inferred from homology"/>
<dbReference type="RefSeq" id="WP_038845098.1">
    <property type="nucleotide sequence ID" value="NZ_ASGY01000073.1"/>
</dbReference>
<accession>A0A0A1Z4X3</accession>
<dbReference type="PANTHER" id="PTHR33797:SF2">
    <property type="entry name" value="ORGANIC HYDROPEROXIDE RESISTANCE PROTEIN-LIKE"/>
    <property type="match status" value="1"/>
</dbReference>
<dbReference type="OrthoDB" id="9797508at2"/>